<dbReference type="AlphaFoldDB" id="A0A9Q3YMA3"/>
<proteinExistence type="predicted"/>
<dbReference type="RefSeq" id="WP_204428016.1">
    <property type="nucleotide sequence ID" value="NZ_ARXL01000084.1"/>
</dbReference>
<dbReference type="Gene3D" id="6.10.280.50">
    <property type="match status" value="1"/>
</dbReference>
<gene>
    <name evidence="1" type="ORF">LL252_08350</name>
</gene>
<sequence length="79" mass="9377">MLGESHSIHHEFPEHHARIDALMKDHPEFHAQVEEHDRLDKIIRGLELRESPIADQDMEAMKAERLRLKDAILRRLNHD</sequence>
<dbReference type="InterPro" id="IPR038444">
    <property type="entry name" value="DUF465_sf"/>
</dbReference>
<reference evidence="1" key="1">
    <citation type="submission" date="2021-10" db="EMBL/GenBank/DDBJ databases">
        <title>The diversity and Nitrogen Metabolism of Culturable Nitrate-Utilizing Bacteria Within the Oxygen Minimum Zone of the Changjiang (Yangtze River)Estuary.</title>
        <authorList>
            <person name="Zhang D."/>
            <person name="Zheng J."/>
            <person name="Liu S."/>
            <person name="He W."/>
        </authorList>
    </citation>
    <scope>NUCLEOTIDE SEQUENCE</scope>
    <source>
        <strain evidence="1">FXH-223</strain>
    </source>
</reference>
<dbReference type="EMBL" id="JAJGNA010000007">
    <property type="protein sequence ID" value="MCC4308582.1"/>
    <property type="molecule type" value="Genomic_DNA"/>
</dbReference>
<evidence type="ECO:0000313" key="2">
    <source>
        <dbReference type="Proteomes" id="UP001108027"/>
    </source>
</evidence>
<keyword evidence="2" id="KW-1185">Reference proteome</keyword>
<evidence type="ECO:0000313" key="1">
    <source>
        <dbReference type="EMBL" id="MCC4308582.1"/>
    </source>
</evidence>
<protein>
    <submittedName>
        <fullName evidence="1">YdcH family protein</fullName>
    </submittedName>
</protein>
<dbReference type="Proteomes" id="UP001108027">
    <property type="component" value="Unassembled WGS sequence"/>
</dbReference>
<comment type="caution">
    <text evidence="1">The sequence shown here is derived from an EMBL/GenBank/DDBJ whole genome shotgun (WGS) entry which is preliminary data.</text>
</comment>
<name>A0A9Q3YMA3_9GAMM</name>
<organism evidence="1 2">
    <name type="scientific">Alloalcanivorax marinus</name>
    <dbReference type="NCBI Taxonomy" id="1177169"/>
    <lineage>
        <taxon>Bacteria</taxon>
        <taxon>Pseudomonadati</taxon>
        <taxon>Pseudomonadota</taxon>
        <taxon>Gammaproteobacteria</taxon>
        <taxon>Oceanospirillales</taxon>
        <taxon>Alcanivoracaceae</taxon>
        <taxon>Alloalcanivorax</taxon>
    </lineage>
</organism>
<accession>A0A9Q3YMA3</accession>
<dbReference type="InterPro" id="IPR007420">
    <property type="entry name" value="DUF465"/>
</dbReference>
<dbReference type="Pfam" id="PF04325">
    <property type="entry name" value="DUF465"/>
    <property type="match status" value="1"/>
</dbReference>